<gene>
    <name evidence="7" type="ordered locus">Tola_2864</name>
</gene>
<evidence type="ECO:0000256" key="3">
    <source>
        <dbReference type="ARBA" id="ARBA00022692"/>
    </source>
</evidence>
<feature type="transmembrane region" description="Helical" evidence="6">
    <location>
        <begin position="377"/>
        <end position="393"/>
    </location>
</feature>
<organism evidence="7 8">
    <name type="scientific">Tolumonas auensis (strain DSM 9187 / NBRC 110442 / TA 4)</name>
    <dbReference type="NCBI Taxonomy" id="595494"/>
    <lineage>
        <taxon>Bacteria</taxon>
        <taxon>Pseudomonadati</taxon>
        <taxon>Pseudomonadota</taxon>
        <taxon>Gammaproteobacteria</taxon>
        <taxon>Aeromonadales</taxon>
        <taxon>Aeromonadaceae</taxon>
        <taxon>Tolumonas</taxon>
    </lineage>
</organism>
<keyword evidence="5 6" id="KW-0472">Membrane</keyword>
<comment type="subcellular location">
    <subcellularLocation>
        <location evidence="1">Cell membrane</location>
        <topology evidence="1">Multi-pass membrane protein</topology>
    </subcellularLocation>
</comment>
<dbReference type="PANTHER" id="PTHR30250:SF26">
    <property type="entry name" value="PSMA PROTEIN"/>
    <property type="match status" value="1"/>
</dbReference>
<feature type="transmembrane region" description="Helical" evidence="6">
    <location>
        <begin position="180"/>
        <end position="199"/>
    </location>
</feature>
<dbReference type="GO" id="GO:0005886">
    <property type="term" value="C:plasma membrane"/>
    <property type="evidence" value="ECO:0007669"/>
    <property type="project" value="UniProtKB-SubCell"/>
</dbReference>
<dbReference type="eggNOG" id="COG2244">
    <property type="taxonomic scope" value="Bacteria"/>
</dbReference>
<dbReference type="EMBL" id="CP001616">
    <property type="protein sequence ID" value="ACQ94456.1"/>
    <property type="molecule type" value="Genomic_DNA"/>
</dbReference>
<feature type="transmembrane region" description="Helical" evidence="6">
    <location>
        <begin position="309"/>
        <end position="329"/>
    </location>
</feature>
<proteinExistence type="predicted"/>
<feature type="transmembrane region" description="Helical" evidence="6">
    <location>
        <begin position="341"/>
        <end position="365"/>
    </location>
</feature>
<feature type="transmembrane region" description="Helical" evidence="6">
    <location>
        <begin position="155"/>
        <end position="174"/>
    </location>
</feature>
<dbReference type="OrthoDB" id="9812647at2"/>
<keyword evidence="2" id="KW-1003">Cell membrane</keyword>
<feature type="transmembrane region" description="Helical" evidence="6">
    <location>
        <begin position="122"/>
        <end position="143"/>
    </location>
</feature>
<dbReference type="CDD" id="cd13128">
    <property type="entry name" value="MATE_Wzx_like"/>
    <property type="match status" value="1"/>
</dbReference>
<evidence type="ECO:0000313" key="8">
    <source>
        <dbReference type="Proteomes" id="UP000009073"/>
    </source>
</evidence>
<evidence type="ECO:0000256" key="5">
    <source>
        <dbReference type="ARBA" id="ARBA00023136"/>
    </source>
</evidence>
<evidence type="ECO:0000313" key="7">
    <source>
        <dbReference type="EMBL" id="ACQ94456.1"/>
    </source>
</evidence>
<evidence type="ECO:0000256" key="2">
    <source>
        <dbReference type="ARBA" id="ARBA00022475"/>
    </source>
</evidence>
<sequence length="423" mass="47471">MKIKNIFWNFLGLGLPLFVALLTIPPLIKNVGNEIFGFISLSWGLIGYASLFDFGIGRATTQLVAKALGNSNYQTTYNIFKISRNLSLVFGAAGGVFIYIVGYAFGLDYINYSNVHHDEVQYSLVIIAIAIPLHSISGMYRGFSEAYENFKAVSILRCLLGLMNFIFPYFVSIYTTRLDILIFSILCSKLVGLILYSLIANKTIKHHPIEKGLSNKELDTVIKRELLSFGGWYSVSCIINPFLTQIDRFIIGGMLSVAAIAVYAIPFELVTKLTIFASAISTVAFPRYSKLIVESHAKAKDEFNKWLKLVSILMATVCLLFLILLPLFLEVWIGDSLNRDSVIIGQILCIGVFLNAVGIMYFTWIHARGKSNITAKFHLVELPIYITLLYFLVDKHGVIGASIAWTIRTFIDTTLLAWYFHKK</sequence>
<dbReference type="KEGG" id="tau:Tola_2864"/>
<name>C4LCF2_TOLAT</name>
<dbReference type="STRING" id="595494.Tola_2864"/>
<feature type="transmembrane region" description="Helical" evidence="6">
    <location>
        <begin position="34"/>
        <end position="56"/>
    </location>
</feature>
<dbReference type="Pfam" id="PF01943">
    <property type="entry name" value="Polysacc_synt"/>
    <property type="match status" value="1"/>
</dbReference>
<keyword evidence="4 6" id="KW-1133">Transmembrane helix</keyword>
<feature type="transmembrane region" description="Helical" evidence="6">
    <location>
        <begin position="249"/>
        <end position="267"/>
    </location>
</feature>
<evidence type="ECO:0000256" key="4">
    <source>
        <dbReference type="ARBA" id="ARBA00022989"/>
    </source>
</evidence>
<evidence type="ECO:0000256" key="6">
    <source>
        <dbReference type="SAM" id="Phobius"/>
    </source>
</evidence>
<dbReference type="HOGENOM" id="CLU_040633_0_0_6"/>
<reference evidence="7 8" key="2">
    <citation type="journal article" date="2011" name="Stand. Genomic Sci.">
        <title>Complete genome sequence of Tolumonas auensis type strain (TA 4).</title>
        <authorList>
            <person name="Chertkov O."/>
            <person name="Copeland A."/>
            <person name="Lucas S."/>
            <person name="Lapidus A."/>
            <person name="Berry K.W."/>
            <person name="Detter J.C."/>
            <person name="Del Rio T.G."/>
            <person name="Hammon N."/>
            <person name="Dalin E."/>
            <person name="Tice H."/>
            <person name="Pitluck S."/>
            <person name="Richardson P."/>
            <person name="Bruce D."/>
            <person name="Goodwin L."/>
            <person name="Han C."/>
            <person name="Tapia R."/>
            <person name="Saunders E."/>
            <person name="Schmutz J."/>
            <person name="Brettin T."/>
            <person name="Larimer F."/>
            <person name="Land M."/>
            <person name="Hauser L."/>
            <person name="Spring S."/>
            <person name="Rohde M."/>
            <person name="Kyrpides N.C."/>
            <person name="Ivanova N."/>
            <person name="Goker M."/>
            <person name="Beller H.R."/>
            <person name="Klenk H.P."/>
            <person name="Woyke T."/>
        </authorList>
    </citation>
    <scope>NUCLEOTIDE SEQUENCE [LARGE SCALE GENOMIC DNA]</scope>
    <source>
        <strain evidence="8">DSM 9187 / TA4</strain>
    </source>
</reference>
<dbReference type="Proteomes" id="UP000009073">
    <property type="component" value="Chromosome"/>
</dbReference>
<feature type="transmembrane region" description="Helical" evidence="6">
    <location>
        <begin position="7"/>
        <end position="28"/>
    </location>
</feature>
<feature type="transmembrane region" description="Helical" evidence="6">
    <location>
        <begin position="88"/>
        <end position="110"/>
    </location>
</feature>
<keyword evidence="3 6" id="KW-0812">Transmembrane</keyword>
<accession>C4LCF2</accession>
<feature type="transmembrane region" description="Helical" evidence="6">
    <location>
        <begin position="399"/>
        <end position="420"/>
    </location>
</feature>
<dbReference type="InterPro" id="IPR050833">
    <property type="entry name" value="Poly_Biosynth_Transport"/>
</dbReference>
<dbReference type="AlphaFoldDB" id="C4LCF2"/>
<dbReference type="PANTHER" id="PTHR30250">
    <property type="entry name" value="PST FAMILY PREDICTED COLANIC ACID TRANSPORTER"/>
    <property type="match status" value="1"/>
</dbReference>
<evidence type="ECO:0000256" key="1">
    <source>
        <dbReference type="ARBA" id="ARBA00004651"/>
    </source>
</evidence>
<reference evidence="8" key="1">
    <citation type="submission" date="2009-05" db="EMBL/GenBank/DDBJ databases">
        <title>Complete sequence of Tolumonas auensis DSM 9187.</title>
        <authorList>
            <consortium name="US DOE Joint Genome Institute"/>
            <person name="Lucas S."/>
            <person name="Copeland A."/>
            <person name="Lapidus A."/>
            <person name="Glavina del Rio T."/>
            <person name="Tice H."/>
            <person name="Bruce D."/>
            <person name="Goodwin L."/>
            <person name="Pitluck S."/>
            <person name="Chertkov O."/>
            <person name="Brettin T."/>
            <person name="Detter J.C."/>
            <person name="Han C."/>
            <person name="Larimer F."/>
            <person name="Land M."/>
            <person name="Hauser L."/>
            <person name="Kyrpides N."/>
            <person name="Mikhailova N."/>
            <person name="Spring S."/>
            <person name="Beller H."/>
        </authorList>
    </citation>
    <scope>NUCLEOTIDE SEQUENCE [LARGE SCALE GENOMIC DNA]</scope>
    <source>
        <strain evidence="8">DSM 9187 / TA4</strain>
    </source>
</reference>
<protein>
    <submittedName>
        <fullName evidence="7">Polysaccharide biosynthesis protein</fullName>
    </submittedName>
</protein>
<dbReference type="RefSeq" id="WP_015879905.1">
    <property type="nucleotide sequence ID" value="NC_012691.1"/>
</dbReference>
<dbReference type="InterPro" id="IPR002797">
    <property type="entry name" value="Polysacc_synth"/>
</dbReference>
<keyword evidence="8" id="KW-1185">Reference proteome</keyword>